<reference evidence="1 2" key="1">
    <citation type="submission" date="2024-12" db="EMBL/GenBank/DDBJ databases">
        <authorList>
            <person name="Hu S."/>
        </authorList>
    </citation>
    <scope>NUCLEOTIDE SEQUENCE [LARGE SCALE GENOMIC DNA]</scope>
    <source>
        <strain evidence="1 2">P-25</strain>
    </source>
</reference>
<evidence type="ECO:0000313" key="1">
    <source>
        <dbReference type="EMBL" id="MFN0290278.1"/>
    </source>
</evidence>
<accession>A0ABW9JEX7</accession>
<dbReference type="InterPro" id="IPR032522">
    <property type="entry name" value="DUF4961"/>
</dbReference>
<comment type="caution">
    <text evidence="1">The sequence shown here is derived from an EMBL/GenBank/DDBJ whole genome shotgun (WGS) entry which is preliminary data.</text>
</comment>
<dbReference type="EMBL" id="SRMP02000001">
    <property type="protein sequence ID" value="MFN0290278.1"/>
    <property type="molecule type" value="Genomic_DNA"/>
</dbReference>
<gene>
    <name evidence="1" type="ORF">E5L68_002685</name>
</gene>
<sequence length="333" mass="36981">MKKLIKNARFLYLVLGVAVVIFLTQCGLNAFTIEMPSSGNANEETTFILHGSTKSQIDNGSADPTYSTRLLVGVMVPRSWNIKQNATVGFTSGKGNETAMTLIPMSEIEPVWGVNWHEAAKKRFGIGPNLFDDFEWVVYRSNNVYTFLNGDDINIDVKITTKLGPENMLVKLGFFMGSSKENLRPEDTDYTKFAFSNPFEVKNGTGDLIDFINPQLSKIEPIKSLDNDIVTFTFDAGVTNTSLSNTDDVFLCAKAYDQNNVVVGEVCEQTAKTKLSALGGKRYRLDLWPKGFFNVDAATTISRIEYHYTDATGTMKVGYGNTADPFKFSFICQ</sequence>
<proteinExistence type="predicted"/>
<organism evidence="1 2">
    <name type="scientific">Pedobacter helvus</name>
    <dbReference type="NCBI Taxonomy" id="2563444"/>
    <lineage>
        <taxon>Bacteria</taxon>
        <taxon>Pseudomonadati</taxon>
        <taxon>Bacteroidota</taxon>
        <taxon>Sphingobacteriia</taxon>
        <taxon>Sphingobacteriales</taxon>
        <taxon>Sphingobacteriaceae</taxon>
        <taxon>Pedobacter</taxon>
    </lineage>
</organism>
<dbReference type="Pfam" id="PF16328">
    <property type="entry name" value="DUF4961"/>
    <property type="match status" value="1"/>
</dbReference>
<dbReference type="RefSeq" id="WP_138727862.1">
    <property type="nucleotide sequence ID" value="NZ_SRMP02000001.1"/>
</dbReference>
<dbReference type="Proteomes" id="UP001517367">
    <property type="component" value="Unassembled WGS sequence"/>
</dbReference>
<keyword evidence="2" id="KW-1185">Reference proteome</keyword>
<evidence type="ECO:0000313" key="2">
    <source>
        <dbReference type="Proteomes" id="UP001517367"/>
    </source>
</evidence>
<name>A0ABW9JEX7_9SPHI</name>
<protein>
    <submittedName>
        <fullName evidence="1">DUF4961 domain-containing protein</fullName>
    </submittedName>
</protein>